<dbReference type="PROSITE" id="PS50231">
    <property type="entry name" value="RICIN_B_LECTIN"/>
    <property type="match status" value="1"/>
</dbReference>
<dbReference type="AlphaFoldDB" id="A0A397JGU7"/>
<dbReference type="InterPro" id="IPR035992">
    <property type="entry name" value="Ricin_B-like_lectins"/>
</dbReference>
<dbReference type="Proteomes" id="UP000266861">
    <property type="component" value="Unassembled WGS sequence"/>
</dbReference>
<feature type="domain" description="Ricin B lectin" evidence="1">
    <location>
        <begin position="10"/>
        <end position="140"/>
    </location>
</feature>
<dbReference type="Pfam" id="PF00652">
    <property type="entry name" value="Ricin_B_lectin"/>
    <property type="match status" value="1"/>
</dbReference>
<protein>
    <recommendedName>
        <fullName evidence="1">Ricin B lectin domain-containing protein</fullName>
    </recommendedName>
</protein>
<dbReference type="SUPFAM" id="SSF50370">
    <property type="entry name" value="Ricin B-like lectins"/>
    <property type="match status" value="1"/>
</dbReference>
<comment type="caution">
    <text evidence="2">The sequence shown here is derived from an EMBL/GenBank/DDBJ whole genome shotgun (WGS) entry which is preliminary data.</text>
</comment>
<accession>A0A397JGU7</accession>
<sequence length="143" mass="16578">MVTPYSLSSGHIIHDKVGVNLDCNPNDFKVNLSSIDNNSRINPYQKWTSQDMGDGTYRIIHTLSNLALDADANAENKPQVYLSRPENNNESNGFQRWRFVLISDTYMIIHNISGFVLEARADRKVYLSAPEISENHYQRWWFR</sequence>
<dbReference type="InterPro" id="IPR000772">
    <property type="entry name" value="Ricin_B_lectin"/>
</dbReference>
<evidence type="ECO:0000259" key="1">
    <source>
        <dbReference type="Pfam" id="PF00652"/>
    </source>
</evidence>
<reference evidence="2 3" key="1">
    <citation type="submission" date="2018-08" db="EMBL/GenBank/DDBJ databases">
        <title>Genome and evolution of the arbuscular mycorrhizal fungus Diversispora epigaea (formerly Glomus versiforme) and its bacterial endosymbionts.</title>
        <authorList>
            <person name="Sun X."/>
            <person name="Fei Z."/>
            <person name="Harrison M."/>
        </authorList>
    </citation>
    <scope>NUCLEOTIDE SEQUENCE [LARGE SCALE GENOMIC DNA]</scope>
    <source>
        <strain evidence="2 3">IT104</strain>
    </source>
</reference>
<dbReference type="CDD" id="cd00161">
    <property type="entry name" value="beta-trefoil_Ricin-like"/>
    <property type="match status" value="1"/>
</dbReference>
<proteinExistence type="predicted"/>
<dbReference type="Gene3D" id="2.80.10.50">
    <property type="match status" value="1"/>
</dbReference>
<organism evidence="2 3">
    <name type="scientific">Diversispora epigaea</name>
    <dbReference type="NCBI Taxonomy" id="1348612"/>
    <lineage>
        <taxon>Eukaryota</taxon>
        <taxon>Fungi</taxon>
        <taxon>Fungi incertae sedis</taxon>
        <taxon>Mucoromycota</taxon>
        <taxon>Glomeromycotina</taxon>
        <taxon>Glomeromycetes</taxon>
        <taxon>Diversisporales</taxon>
        <taxon>Diversisporaceae</taxon>
        <taxon>Diversispora</taxon>
    </lineage>
</organism>
<keyword evidence="3" id="KW-1185">Reference proteome</keyword>
<dbReference type="EMBL" id="PQFF01000048">
    <property type="protein sequence ID" value="RHZ86412.1"/>
    <property type="molecule type" value="Genomic_DNA"/>
</dbReference>
<evidence type="ECO:0000313" key="3">
    <source>
        <dbReference type="Proteomes" id="UP000266861"/>
    </source>
</evidence>
<dbReference type="OrthoDB" id="2435614at2759"/>
<name>A0A397JGU7_9GLOM</name>
<evidence type="ECO:0000313" key="2">
    <source>
        <dbReference type="EMBL" id="RHZ86412.1"/>
    </source>
</evidence>
<gene>
    <name evidence="2" type="ORF">Glove_51g68</name>
</gene>